<dbReference type="EMBL" id="LQYG01000040">
    <property type="protein sequence ID" value="KYC63334.1"/>
    <property type="molecule type" value="Genomic_DNA"/>
</dbReference>
<dbReference type="Proteomes" id="UP000075288">
    <property type="component" value="Unassembled WGS sequence"/>
</dbReference>
<dbReference type="EMBL" id="LQYI01000053">
    <property type="protein sequence ID" value="KYC69029.1"/>
    <property type="molecule type" value="Genomic_DNA"/>
</dbReference>
<reference evidence="3 4" key="1">
    <citation type="submission" date="2016-01" db="EMBL/GenBank/DDBJ databases">
        <title>Genome Sequences of Twelve Sporeforming Bacillus Species Isolated from Foods.</title>
        <authorList>
            <person name="Berendsen E.M."/>
            <person name="Wells-Bennik M.H."/>
            <person name="Krawcyk A.O."/>
            <person name="De Jong A."/>
            <person name="Holsappel S."/>
            <person name="Eijlander R.T."/>
            <person name="Kuipers O.P."/>
        </authorList>
    </citation>
    <scope>NUCLEOTIDE SEQUENCE [LARGE SCALE GENOMIC DNA]</scope>
    <source>
        <strain evidence="1 3">B4098</strain>
        <strain evidence="2 4">B4099</strain>
    </source>
</reference>
<protein>
    <submittedName>
        <fullName evidence="1">Uncharacterized protein</fullName>
    </submittedName>
</protein>
<sequence>MLPGKQGRKKQRRIWALFIQQFPAVSSRFHPSAFRNIRPVNFFVPEPVHACISGGIQAVHL</sequence>
<accession>A0A150K346</accession>
<evidence type="ECO:0000313" key="3">
    <source>
        <dbReference type="Proteomes" id="UP000075288"/>
    </source>
</evidence>
<dbReference type="AlphaFoldDB" id="A0A150K346"/>
<name>A0A150K346_HEYCO</name>
<evidence type="ECO:0000313" key="2">
    <source>
        <dbReference type="EMBL" id="KYC69029.1"/>
    </source>
</evidence>
<comment type="caution">
    <text evidence="1">The sequence shown here is derived from an EMBL/GenBank/DDBJ whole genome shotgun (WGS) entry which is preliminary data.</text>
</comment>
<evidence type="ECO:0000313" key="4">
    <source>
        <dbReference type="Proteomes" id="UP000075304"/>
    </source>
</evidence>
<dbReference type="Proteomes" id="UP000075304">
    <property type="component" value="Unassembled WGS sequence"/>
</dbReference>
<proteinExistence type="predicted"/>
<organism evidence="1 3">
    <name type="scientific">Heyndrickxia coagulans</name>
    <name type="common">Weizmannia coagulans</name>
    <dbReference type="NCBI Taxonomy" id="1398"/>
    <lineage>
        <taxon>Bacteria</taxon>
        <taxon>Bacillati</taxon>
        <taxon>Bacillota</taxon>
        <taxon>Bacilli</taxon>
        <taxon>Bacillales</taxon>
        <taxon>Bacillaceae</taxon>
        <taxon>Heyndrickxia</taxon>
    </lineage>
</organism>
<evidence type="ECO:0000313" key="1">
    <source>
        <dbReference type="EMBL" id="KYC63334.1"/>
    </source>
</evidence>
<dbReference type="PATRIC" id="fig|1398.25.peg.3101"/>
<gene>
    <name evidence="1" type="ORF">B4098_0678</name>
    <name evidence="2" type="ORF">B4099_0781</name>
</gene>